<evidence type="ECO:0000313" key="4">
    <source>
        <dbReference type="EMBL" id="MBB5159740.1"/>
    </source>
</evidence>
<dbReference type="RefSeq" id="WP_221468579.1">
    <property type="nucleotide sequence ID" value="NZ_JACHIW010000003.1"/>
</dbReference>
<accession>A0A840QI46</accession>
<dbReference type="Proteomes" id="UP000584374">
    <property type="component" value="Unassembled WGS sequence"/>
</dbReference>
<name>A0A840QI46_9PSEU</name>
<dbReference type="GO" id="GO:0005524">
    <property type="term" value="F:ATP binding"/>
    <property type="evidence" value="ECO:0007669"/>
    <property type="project" value="UniProtKB-KW"/>
</dbReference>
<proteinExistence type="predicted"/>
<dbReference type="GO" id="GO:0004467">
    <property type="term" value="F:long-chain fatty acid-CoA ligase activity"/>
    <property type="evidence" value="ECO:0007669"/>
    <property type="project" value="TreeGrafter"/>
</dbReference>
<dbReference type="AlphaFoldDB" id="A0A840QI46"/>
<protein>
    <submittedName>
        <fullName evidence="4">Long-subunit acyl-CoA synthetase (AMP-forming)</fullName>
    </submittedName>
</protein>
<dbReference type="PANTHER" id="PTHR43272">
    <property type="entry name" value="LONG-CHAIN-FATTY-ACID--COA LIGASE"/>
    <property type="match status" value="1"/>
</dbReference>
<keyword evidence="1" id="KW-0547">Nucleotide-binding</keyword>
<evidence type="ECO:0000256" key="2">
    <source>
        <dbReference type="ARBA" id="ARBA00022840"/>
    </source>
</evidence>
<dbReference type="Gene3D" id="3.40.50.12780">
    <property type="entry name" value="N-terminal domain of ligase-like"/>
    <property type="match status" value="1"/>
</dbReference>
<keyword evidence="2" id="KW-0067">ATP-binding</keyword>
<dbReference type="EMBL" id="JACHIW010000003">
    <property type="protein sequence ID" value="MBB5159740.1"/>
    <property type="molecule type" value="Genomic_DNA"/>
</dbReference>
<dbReference type="SUPFAM" id="SSF56801">
    <property type="entry name" value="Acetyl-CoA synthetase-like"/>
    <property type="match status" value="1"/>
</dbReference>
<evidence type="ECO:0000259" key="3">
    <source>
        <dbReference type="Pfam" id="PF00501"/>
    </source>
</evidence>
<organism evidence="4 5">
    <name type="scientific">Saccharopolyspora phatthalungensis</name>
    <dbReference type="NCBI Taxonomy" id="664693"/>
    <lineage>
        <taxon>Bacteria</taxon>
        <taxon>Bacillati</taxon>
        <taxon>Actinomycetota</taxon>
        <taxon>Actinomycetes</taxon>
        <taxon>Pseudonocardiales</taxon>
        <taxon>Pseudonocardiaceae</taxon>
        <taxon>Saccharopolyspora</taxon>
    </lineage>
</organism>
<dbReference type="InterPro" id="IPR000873">
    <property type="entry name" value="AMP-dep_synth/lig_dom"/>
</dbReference>
<dbReference type="PANTHER" id="PTHR43272:SF33">
    <property type="entry name" value="AMP-BINDING DOMAIN-CONTAINING PROTEIN-RELATED"/>
    <property type="match status" value="1"/>
</dbReference>
<dbReference type="GO" id="GO:0016020">
    <property type="term" value="C:membrane"/>
    <property type="evidence" value="ECO:0007669"/>
    <property type="project" value="TreeGrafter"/>
</dbReference>
<dbReference type="Pfam" id="PF00501">
    <property type="entry name" value="AMP-binding"/>
    <property type="match status" value="1"/>
</dbReference>
<evidence type="ECO:0000313" key="5">
    <source>
        <dbReference type="Proteomes" id="UP000584374"/>
    </source>
</evidence>
<evidence type="ECO:0000256" key="1">
    <source>
        <dbReference type="ARBA" id="ARBA00022741"/>
    </source>
</evidence>
<sequence>MLIAISKRPGNWVCELGAAHLGALPCTLYDTLSTEQIRYITRHSAASVVALEGTEQWDRWRPVIDDLPDLRTVVVLNRRLSRPANPGSSEKLTDAATPDQALCAVYTSGTAGAPKGVVLSHRNVIHQSVMLEVVFPRSTKTTRSEQRRRSVSGCSIRAVRRLLVDGVAIDRQQ</sequence>
<dbReference type="InterPro" id="IPR042099">
    <property type="entry name" value="ANL_N_sf"/>
</dbReference>
<keyword evidence="5" id="KW-1185">Reference proteome</keyword>
<comment type="caution">
    <text evidence="4">The sequence shown here is derived from an EMBL/GenBank/DDBJ whole genome shotgun (WGS) entry which is preliminary data.</text>
</comment>
<reference evidence="4 5" key="1">
    <citation type="submission" date="2020-08" db="EMBL/GenBank/DDBJ databases">
        <title>Sequencing the genomes of 1000 actinobacteria strains.</title>
        <authorList>
            <person name="Klenk H.-P."/>
        </authorList>
    </citation>
    <scope>NUCLEOTIDE SEQUENCE [LARGE SCALE GENOMIC DNA]</scope>
    <source>
        <strain evidence="4 5">DSM 45584</strain>
    </source>
</reference>
<feature type="domain" description="AMP-dependent synthetase/ligase" evidence="3">
    <location>
        <begin position="4"/>
        <end position="131"/>
    </location>
</feature>
<gene>
    <name evidence="4" type="ORF">BJ970_007340</name>
</gene>